<dbReference type="HOGENOM" id="CLU_047991_0_0_1"/>
<dbReference type="Proteomes" id="UP000001471">
    <property type="component" value="Unassembled WGS sequence"/>
</dbReference>
<evidence type="ECO:0000313" key="1">
    <source>
        <dbReference type="EMBL" id="EDU40753.1"/>
    </source>
</evidence>
<dbReference type="eggNOG" id="ENOG502T1HW">
    <property type="taxonomic scope" value="Eukaryota"/>
</dbReference>
<dbReference type="OrthoDB" id="2520703at2759"/>
<dbReference type="InParanoid" id="B2VVV3"/>
<dbReference type="STRING" id="426418.B2VVV3"/>
<reference evidence="2" key="1">
    <citation type="journal article" date="2013" name="G3 (Bethesda)">
        <title>Comparative genomics of a plant-pathogenic fungus, Pyrenophora tritici-repentis, reveals transduplication and the impact of repeat elements on pathogenicity and population divergence.</title>
        <authorList>
            <person name="Manning V.A."/>
            <person name="Pandelova I."/>
            <person name="Dhillon B."/>
            <person name="Wilhelm L.J."/>
            <person name="Goodwin S.B."/>
            <person name="Berlin A.M."/>
            <person name="Figueroa M."/>
            <person name="Freitag M."/>
            <person name="Hane J.K."/>
            <person name="Henrissat B."/>
            <person name="Holman W.H."/>
            <person name="Kodira C.D."/>
            <person name="Martin J."/>
            <person name="Oliver R.P."/>
            <person name="Robbertse B."/>
            <person name="Schackwitz W."/>
            <person name="Schwartz D.C."/>
            <person name="Spatafora J.W."/>
            <person name="Turgeon B.G."/>
            <person name="Yandava C."/>
            <person name="Young S."/>
            <person name="Zhou S."/>
            <person name="Zeng Q."/>
            <person name="Grigoriev I.V."/>
            <person name="Ma L.-J."/>
            <person name="Ciuffetti L.M."/>
        </authorList>
    </citation>
    <scope>NUCLEOTIDE SEQUENCE [LARGE SCALE GENOMIC DNA]</scope>
    <source>
        <strain evidence="2">Pt-1C-BFP</strain>
    </source>
</reference>
<dbReference type="GeneID" id="6339353"/>
<dbReference type="OMA" id="AICEITL"/>
<dbReference type="KEGG" id="ptrr:6339353"/>
<gene>
    <name evidence="1" type="ORF">PTRG_01315</name>
</gene>
<sequence length="339" mass="38583">MTENTTLCGLPDELLVEIMQHLSIIRSDKIQSFHFQKFISRDRESENRARQLALYNLCLAYKHVRRIATPILYSSFTGAADWNGTQPLKLFHRTLNEHNVVAGQHFKHAEYLQYVENRAFDGQDIGDSYADEKDPESAHMLAHYFYLLADIVNQAMNIQNLTVDSLETHKITFWGYILPGYHGITVLARHAFRKLQTLHVGLIERATPGHHHITRPFFFLEIATVMTSVPLLSNLQAYGSLGLDVIHDGVFSGSYQRLQRLEILDYGEDFGIVGQIWSACEELQHIVCLWAPAIFEAEGPSALYPALLQKLDTLETLHLDFCEVHFEDSSIAPECLGTL</sequence>
<dbReference type="AlphaFoldDB" id="B2VVV3"/>
<dbReference type="RefSeq" id="XP_001931648.2">
    <property type="nucleotide sequence ID" value="XM_001931613.2"/>
</dbReference>
<name>B2VVV3_PYRTR</name>
<proteinExistence type="predicted"/>
<protein>
    <recommendedName>
        <fullName evidence="3">F-box domain-containing protein</fullName>
    </recommendedName>
</protein>
<accession>B2VVV3</accession>
<organism evidence="1 2">
    <name type="scientific">Pyrenophora tritici-repentis (strain Pt-1C-BFP)</name>
    <name type="common">Wheat tan spot fungus</name>
    <name type="synonym">Drechslera tritici-repentis</name>
    <dbReference type="NCBI Taxonomy" id="426418"/>
    <lineage>
        <taxon>Eukaryota</taxon>
        <taxon>Fungi</taxon>
        <taxon>Dikarya</taxon>
        <taxon>Ascomycota</taxon>
        <taxon>Pezizomycotina</taxon>
        <taxon>Dothideomycetes</taxon>
        <taxon>Pleosporomycetidae</taxon>
        <taxon>Pleosporales</taxon>
        <taxon>Pleosporineae</taxon>
        <taxon>Pleosporaceae</taxon>
        <taxon>Pyrenophora</taxon>
    </lineage>
</organism>
<evidence type="ECO:0008006" key="3">
    <source>
        <dbReference type="Google" id="ProtNLM"/>
    </source>
</evidence>
<dbReference type="EMBL" id="DS231615">
    <property type="protein sequence ID" value="EDU40753.1"/>
    <property type="molecule type" value="Genomic_DNA"/>
</dbReference>
<evidence type="ECO:0000313" key="2">
    <source>
        <dbReference type="Proteomes" id="UP000001471"/>
    </source>
</evidence>